<dbReference type="Proteomes" id="UP001605036">
    <property type="component" value="Unassembled WGS sequence"/>
</dbReference>
<accession>A0ABD1Z3F9</accession>
<name>A0ABD1Z3F9_9MARC</name>
<proteinExistence type="predicted"/>
<dbReference type="EMBL" id="JBHFFA010000002">
    <property type="protein sequence ID" value="KAL2641934.1"/>
    <property type="molecule type" value="Genomic_DNA"/>
</dbReference>
<gene>
    <name evidence="1" type="ORF">R1flu_009521</name>
</gene>
<evidence type="ECO:0000313" key="2">
    <source>
        <dbReference type="Proteomes" id="UP001605036"/>
    </source>
</evidence>
<reference evidence="1 2" key="1">
    <citation type="submission" date="2024-09" db="EMBL/GenBank/DDBJ databases">
        <title>Chromosome-scale assembly of Riccia fluitans.</title>
        <authorList>
            <person name="Paukszto L."/>
            <person name="Sawicki J."/>
            <person name="Karawczyk K."/>
            <person name="Piernik-Szablinska J."/>
            <person name="Szczecinska M."/>
            <person name="Mazdziarz M."/>
        </authorList>
    </citation>
    <scope>NUCLEOTIDE SEQUENCE [LARGE SCALE GENOMIC DNA]</scope>
    <source>
        <strain evidence="1">Rf_01</strain>
        <tissue evidence="1">Aerial parts of the thallus</tissue>
    </source>
</reference>
<comment type="caution">
    <text evidence="1">The sequence shown here is derived from an EMBL/GenBank/DDBJ whole genome shotgun (WGS) entry which is preliminary data.</text>
</comment>
<dbReference type="AlphaFoldDB" id="A0ABD1Z3F9"/>
<protein>
    <submittedName>
        <fullName evidence="1">Uncharacterized protein</fullName>
    </submittedName>
</protein>
<evidence type="ECO:0000313" key="1">
    <source>
        <dbReference type="EMBL" id="KAL2641934.1"/>
    </source>
</evidence>
<sequence length="113" mass="12439">MRNAEGAVGGTQRNIFYTFTVWYSKAFRKGFHWLALIILGSLISRADSSRISDSLQGGGSRLISFQVENNTQDPARMTPRLASARSTRGCQEYAAGYTLQWLRLSCGLGAIMG</sequence>
<organism evidence="1 2">
    <name type="scientific">Riccia fluitans</name>
    <dbReference type="NCBI Taxonomy" id="41844"/>
    <lineage>
        <taxon>Eukaryota</taxon>
        <taxon>Viridiplantae</taxon>
        <taxon>Streptophyta</taxon>
        <taxon>Embryophyta</taxon>
        <taxon>Marchantiophyta</taxon>
        <taxon>Marchantiopsida</taxon>
        <taxon>Marchantiidae</taxon>
        <taxon>Marchantiales</taxon>
        <taxon>Ricciaceae</taxon>
        <taxon>Riccia</taxon>
    </lineage>
</organism>
<keyword evidence="2" id="KW-1185">Reference proteome</keyword>